<proteinExistence type="predicted"/>
<dbReference type="RefSeq" id="WP_034632286.1">
    <property type="nucleotide sequence ID" value="NZ_AXNT01000106.1"/>
</dbReference>
<evidence type="ECO:0000256" key="2">
    <source>
        <dbReference type="SAM" id="Phobius"/>
    </source>
</evidence>
<feature type="region of interest" description="Disordered" evidence="1">
    <location>
        <begin position="1"/>
        <end position="56"/>
    </location>
</feature>
<feature type="transmembrane region" description="Helical" evidence="2">
    <location>
        <begin position="99"/>
        <end position="120"/>
    </location>
</feature>
<dbReference type="Pfam" id="PF11241">
    <property type="entry name" value="DUF3043"/>
    <property type="match status" value="1"/>
</dbReference>
<keyword evidence="2" id="KW-0812">Transmembrane</keyword>
<dbReference type="AlphaFoldDB" id="A0A0A0B861"/>
<sequence length="197" mass="22194">MFGRSKDQGPASPTTPTPEDEVRAGKGRPTPRRKVAESANRRPLVPADRKGAAKAARLEQRAARDRQYQALQTGDERFLPEKDKGPVRRYIRDHVDARWNLGEMFLPVALVMLVLQIVLAQVNPNAAFVVLIALYAFSLVMLLDAYLMWRGLKKRLGAKFGEHVVVRGTAMYAVLRVFQIRPSRLPKPQVKHGQYPS</sequence>
<dbReference type="InterPro" id="IPR021403">
    <property type="entry name" value="DUF3043"/>
</dbReference>
<comment type="caution">
    <text evidence="3">The sequence shown here is derived from an EMBL/GenBank/DDBJ whole genome shotgun (WGS) entry which is preliminary data.</text>
</comment>
<name>A0A0A0B861_9CELL</name>
<dbReference type="STRING" id="1408250.Q760_01185"/>
<gene>
    <name evidence="3" type="ORF">Q760_01185</name>
</gene>
<dbReference type="Proteomes" id="UP000029833">
    <property type="component" value="Unassembled WGS sequence"/>
</dbReference>
<reference evidence="3 4" key="1">
    <citation type="submission" date="2013-10" db="EMBL/GenBank/DDBJ databases">
        <authorList>
            <person name="Wang G."/>
            <person name="Zhuang W."/>
        </authorList>
    </citation>
    <scope>NUCLEOTIDE SEQUENCE [LARGE SCALE GENOMIC DNA]</scope>
    <source>
        <strain evidence="3 4">DSM 20118</strain>
    </source>
</reference>
<feature type="compositionally biased region" description="Basic and acidic residues" evidence="1">
    <location>
        <begin position="47"/>
        <end position="56"/>
    </location>
</feature>
<dbReference type="OrthoDB" id="5194448at2"/>
<keyword evidence="2" id="KW-0472">Membrane</keyword>
<feature type="transmembrane region" description="Helical" evidence="2">
    <location>
        <begin position="126"/>
        <end position="149"/>
    </location>
</feature>
<evidence type="ECO:0000313" key="3">
    <source>
        <dbReference type="EMBL" id="KGM01441.1"/>
    </source>
</evidence>
<protein>
    <submittedName>
        <fullName evidence="3">Membrane protein</fullName>
    </submittedName>
</protein>
<accession>A0A0A0B861</accession>
<organism evidence="3 4">
    <name type="scientific">Cellulomonas cellasea DSM 20118</name>
    <dbReference type="NCBI Taxonomy" id="1408250"/>
    <lineage>
        <taxon>Bacteria</taxon>
        <taxon>Bacillati</taxon>
        <taxon>Actinomycetota</taxon>
        <taxon>Actinomycetes</taxon>
        <taxon>Micrococcales</taxon>
        <taxon>Cellulomonadaceae</taxon>
        <taxon>Cellulomonas</taxon>
    </lineage>
</organism>
<evidence type="ECO:0000313" key="4">
    <source>
        <dbReference type="Proteomes" id="UP000029833"/>
    </source>
</evidence>
<keyword evidence="2" id="KW-1133">Transmembrane helix</keyword>
<dbReference type="EMBL" id="AXNT01000106">
    <property type="protein sequence ID" value="KGM01441.1"/>
    <property type="molecule type" value="Genomic_DNA"/>
</dbReference>
<keyword evidence="4" id="KW-1185">Reference proteome</keyword>
<evidence type="ECO:0000256" key="1">
    <source>
        <dbReference type="SAM" id="MobiDB-lite"/>
    </source>
</evidence>